<evidence type="ECO:0000256" key="1">
    <source>
        <dbReference type="SAM" id="MobiDB-lite"/>
    </source>
</evidence>
<feature type="signal peptide" evidence="3">
    <location>
        <begin position="1"/>
        <end position="15"/>
    </location>
</feature>
<keyword evidence="4" id="KW-1185">Reference proteome</keyword>
<protein>
    <submittedName>
        <fullName evidence="5">Cell wall integrity and stress response component 1-like isoform X1</fullName>
    </submittedName>
</protein>
<feature type="region of interest" description="Disordered" evidence="1">
    <location>
        <begin position="386"/>
        <end position="427"/>
    </location>
</feature>
<dbReference type="GeneID" id="111117439"/>
<keyword evidence="2" id="KW-1133">Transmembrane helix</keyword>
<feature type="region of interest" description="Disordered" evidence="1">
    <location>
        <begin position="215"/>
        <end position="314"/>
    </location>
</feature>
<keyword evidence="2" id="KW-0472">Membrane</keyword>
<organism evidence="4 5">
    <name type="scientific">Crassostrea virginica</name>
    <name type="common">Eastern oyster</name>
    <dbReference type="NCBI Taxonomy" id="6565"/>
    <lineage>
        <taxon>Eukaryota</taxon>
        <taxon>Metazoa</taxon>
        <taxon>Spiralia</taxon>
        <taxon>Lophotrochozoa</taxon>
        <taxon>Mollusca</taxon>
        <taxon>Bivalvia</taxon>
        <taxon>Autobranchia</taxon>
        <taxon>Pteriomorphia</taxon>
        <taxon>Ostreida</taxon>
        <taxon>Ostreoidea</taxon>
        <taxon>Ostreidae</taxon>
        <taxon>Crassostrea</taxon>
    </lineage>
</organism>
<feature type="chain" id="PRO_5034505384" evidence="3">
    <location>
        <begin position="16"/>
        <end position="427"/>
    </location>
</feature>
<evidence type="ECO:0000313" key="4">
    <source>
        <dbReference type="Proteomes" id="UP000694844"/>
    </source>
</evidence>
<accession>A0A8B8CAW4</accession>
<dbReference type="RefSeq" id="XP_022312274.1">
    <property type="nucleotide sequence ID" value="XM_022456566.1"/>
</dbReference>
<dbReference type="KEGG" id="cvn:111117439"/>
<dbReference type="OrthoDB" id="6212646at2759"/>
<feature type="transmembrane region" description="Helical" evidence="2">
    <location>
        <begin position="323"/>
        <end position="343"/>
    </location>
</feature>
<keyword evidence="3" id="KW-0732">Signal</keyword>
<name>A0A8B8CAW4_CRAVI</name>
<sequence length="427" mass="46240">MTFSLIFLLTTGVAASLTNSNNVTQGFCDREQVKLTLTIDCDFTGIYVALHHDKADFSTIALQCGQLTCYSFGSMTFRLTNETLEVFFQFQYREHAGRYVNFRTTCKNQTDVLDQVFLKPCLSGFTGNATLVGSDVIIYCEHSSFNESETGIRITDHEQSLATCILGTCLGGHSLPNGAYCQVQYKTRMILLCIIDGAVLNLTNSVIAPTTTPLHVSTTSTQTSTRSTPASTTSTPEPTTSTPESTASTPESTTSTSESTTSTPESTTSKPESITSTQESTTSTPASSTSTPESTTSTRESITSTQGSRTSTQANTTLDTPCIIIIIIIGIAMIGQAVFIGLYDFARRCRRRYTTTNDENLDNGMDHGTFNPRVSDRMATTIFQQHNGGEPEGGCFNNAYSDKDGQFEDSSSRQVSSRPSDDNEAAI</sequence>
<dbReference type="Proteomes" id="UP000694844">
    <property type="component" value="Chromosome 10"/>
</dbReference>
<proteinExistence type="predicted"/>
<gene>
    <name evidence="5" type="primary">LOC111117439</name>
</gene>
<feature type="compositionally biased region" description="Low complexity" evidence="1">
    <location>
        <begin position="215"/>
        <end position="306"/>
    </location>
</feature>
<evidence type="ECO:0000256" key="2">
    <source>
        <dbReference type="SAM" id="Phobius"/>
    </source>
</evidence>
<dbReference type="AlphaFoldDB" id="A0A8B8CAW4"/>
<keyword evidence="2" id="KW-0812">Transmembrane</keyword>
<evidence type="ECO:0000256" key="3">
    <source>
        <dbReference type="SAM" id="SignalP"/>
    </source>
</evidence>
<evidence type="ECO:0000313" key="5">
    <source>
        <dbReference type="RefSeq" id="XP_022312274.1"/>
    </source>
</evidence>
<reference evidence="5" key="1">
    <citation type="submission" date="2025-08" db="UniProtKB">
        <authorList>
            <consortium name="RefSeq"/>
        </authorList>
    </citation>
    <scope>IDENTIFICATION</scope>
    <source>
        <tissue evidence="5">Whole sample</tissue>
    </source>
</reference>